<feature type="region of interest" description="Disordered" evidence="1">
    <location>
        <begin position="1"/>
        <end position="49"/>
    </location>
</feature>
<protein>
    <recommendedName>
        <fullName evidence="3">Small hydrophilic protein</fullName>
    </recommendedName>
</protein>
<gene>
    <name evidence="2" type="ORF">OHV25_19005</name>
</gene>
<evidence type="ECO:0000256" key="1">
    <source>
        <dbReference type="SAM" id="MobiDB-lite"/>
    </source>
</evidence>
<feature type="compositionally biased region" description="Basic and acidic residues" evidence="1">
    <location>
        <begin position="1"/>
        <end position="32"/>
    </location>
</feature>
<accession>A0AAU2H299</accession>
<sequence>MTRSTDQQRAEEEAERREELIRKVREANRQSENRPTGPPSPDLPSRDEE</sequence>
<evidence type="ECO:0008006" key="3">
    <source>
        <dbReference type="Google" id="ProtNLM"/>
    </source>
</evidence>
<organism evidence="2">
    <name type="scientific">Streptomyces sp. NBC_00060</name>
    <dbReference type="NCBI Taxonomy" id="2975636"/>
    <lineage>
        <taxon>Bacteria</taxon>
        <taxon>Bacillati</taxon>
        <taxon>Actinomycetota</taxon>
        <taxon>Actinomycetes</taxon>
        <taxon>Kitasatosporales</taxon>
        <taxon>Streptomycetaceae</taxon>
        <taxon>Streptomyces</taxon>
    </lineage>
</organism>
<dbReference type="AlphaFoldDB" id="A0AAU2H299"/>
<reference evidence="2" key="1">
    <citation type="submission" date="2022-10" db="EMBL/GenBank/DDBJ databases">
        <title>The complete genomes of actinobacterial strains from the NBC collection.</title>
        <authorList>
            <person name="Joergensen T.S."/>
            <person name="Alvarez Arevalo M."/>
            <person name="Sterndorff E.B."/>
            <person name="Faurdal D."/>
            <person name="Vuksanovic O."/>
            <person name="Mourched A.-S."/>
            <person name="Charusanti P."/>
            <person name="Shaw S."/>
            <person name="Blin K."/>
            <person name="Weber T."/>
        </authorList>
    </citation>
    <scope>NUCLEOTIDE SEQUENCE</scope>
    <source>
        <strain evidence="2">NBC_00060</strain>
    </source>
</reference>
<proteinExistence type="predicted"/>
<evidence type="ECO:0000313" key="2">
    <source>
        <dbReference type="EMBL" id="WTU41522.1"/>
    </source>
</evidence>
<dbReference type="EMBL" id="CP108253">
    <property type="protein sequence ID" value="WTU41522.1"/>
    <property type="molecule type" value="Genomic_DNA"/>
</dbReference>
<name>A0AAU2H299_9ACTN</name>